<feature type="domain" description="Band 7" evidence="11">
    <location>
        <begin position="410"/>
        <end position="609"/>
    </location>
</feature>
<sequence>MPRQWNIAILLILILGLGVLFQDSVWAILTLAAESGPYLLIGFALAGFLKIIIPQQRVFKYLGSNTFTSVAFASLLGIPIPLCSCSVLPVATTLRQSGASRGATTSFLISTPETGLDSIGITYALLDPIMTIARPLAALTTAVVTGTLVTALEQLGWAGEPGSSSLDADDCCDEHDHDVGDLPSGATGWVRSREIARRSLAYAFGPLMDDLTPWLILGFLISGLIVIAVPDNFFTLYVPAGWAAYLLMLVIGTPIYICAAAATPVAVALIAKGLDPGAALVLLLVGPATNATTMLVIGRLLGKRILVVHLIGVTGCALILGAILDAIYPLLGIDLSTIAAEVVHRGLSPVAVVAAAILIVLLVRSAIRIRLMPQVTQGIRRLGERFGVDLLSPGKRLTAVIILGLAYGSTSFSIIGPGEAGWVMRFGRVVRTVSEPGLIMHLPTPFDRVARLQTQAVRRVELGFFRETGGDENALPWAMSQSRDAEDMPWISMRRNLAAEAEMITGEENILSIKYAVHFDIRDPYAYRYRLADPDGLVRAFASWALRQAVAQRSAFDILVAHRATLERECHAILQRELDAMDSGLRVMAVTLQDVHAALPVHEAFRDVASALEDKARRTRQAQGYRSEALALARAEAYALMQTAAGYQSEVVNRATGQGRAFVSRLDAYRSHPDLTRLRLYFETLETALTEARTTFLLGDDVAVELWKSRNGNGLPGDMLKSVLPEPGGRRDSNPAK</sequence>
<dbReference type="InterPro" id="IPR005524">
    <property type="entry name" value="DUF318"/>
</dbReference>
<dbReference type="InterPro" id="IPR001107">
    <property type="entry name" value="Band_7"/>
</dbReference>
<comment type="subunit">
    <text evidence="9">HflC and HflK may interact to form a multimeric complex.</text>
</comment>
<dbReference type="AlphaFoldDB" id="W4LBX4"/>
<dbReference type="InterPro" id="IPR052923">
    <property type="entry name" value="UPF0718"/>
</dbReference>
<evidence type="ECO:0000256" key="8">
    <source>
        <dbReference type="ARBA" id="ARBA00023136"/>
    </source>
</evidence>
<evidence type="ECO:0000256" key="6">
    <source>
        <dbReference type="ARBA" id="ARBA00022692"/>
    </source>
</evidence>
<feature type="transmembrane region" description="Helical" evidence="9">
    <location>
        <begin position="347"/>
        <end position="367"/>
    </location>
</feature>
<evidence type="ECO:0000256" key="1">
    <source>
        <dbReference type="ARBA" id="ARBA00004167"/>
    </source>
</evidence>
<keyword evidence="8 9" id="KW-0472">Membrane</keyword>
<evidence type="ECO:0000256" key="5">
    <source>
        <dbReference type="ARBA" id="ARBA00022475"/>
    </source>
</evidence>
<dbReference type="SMART" id="SM00244">
    <property type="entry name" value="PHB"/>
    <property type="match status" value="1"/>
</dbReference>
<comment type="caution">
    <text evidence="12">The sequence shown here is derived from an EMBL/GenBank/DDBJ whole genome shotgun (WGS) entry which is preliminary data.</text>
</comment>
<reference evidence="12 13" key="1">
    <citation type="journal article" date="2014" name="Nature">
        <title>An environmental bacterial taxon with a large and distinct metabolic repertoire.</title>
        <authorList>
            <person name="Wilson M.C."/>
            <person name="Mori T."/>
            <person name="Ruckert C."/>
            <person name="Uria A.R."/>
            <person name="Helf M.J."/>
            <person name="Takada K."/>
            <person name="Gernert C."/>
            <person name="Steffens U.A."/>
            <person name="Heycke N."/>
            <person name="Schmitt S."/>
            <person name="Rinke C."/>
            <person name="Helfrich E.J."/>
            <person name="Brachmann A.O."/>
            <person name="Gurgui C."/>
            <person name="Wakimoto T."/>
            <person name="Kracht M."/>
            <person name="Crusemann M."/>
            <person name="Hentschel U."/>
            <person name="Abe I."/>
            <person name="Matsunaga S."/>
            <person name="Kalinowski J."/>
            <person name="Takeyama H."/>
            <person name="Piel J."/>
        </authorList>
    </citation>
    <scope>NUCLEOTIDE SEQUENCE [LARGE SCALE GENOMIC DNA]</scope>
    <source>
        <strain evidence="13">TSY1</strain>
    </source>
</reference>
<dbReference type="Gene3D" id="3.30.479.30">
    <property type="entry name" value="Band 7 domain"/>
    <property type="match status" value="1"/>
</dbReference>
<keyword evidence="5" id="KW-1003">Cell membrane</keyword>
<feature type="transmembrane region" description="Helical" evidence="9">
    <location>
        <begin position="35"/>
        <end position="53"/>
    </location>
</feature>
<dbReference type="NCBIfam" id="TIGR01933">
    <property type="entry name" value="hflK"/>
    <property type="match status" value="1"/>
</dbReference>
<keyword evidence="6 9" id="KW-0812">Transmembrane</keyword>
<comment type="function">
    <text evidence="9">HflC and HflK could encode or regulate a protease.</text>
</comment>
<gene>
    <name evidence="12" type="ORF">ETSY1_29910</name>
</gene>
<feature type="transmembrane region" description="Helical" evidence="9">
    <location>
        <begin position="277"/>
        <end position="298"/>
    </location>
</feature>
<comment type="caution">
    <text evidence="9">Lacks conserved residue(s) required for the propagation of feature annotation.</text>
</comment>
<dbReference type="NCBIfam" id="NF033936">
    <property type="entry name" value="CuZnOut_SO0444"/>
    <property type="match status" value="1"/>
</dbReference>
<feature type="transmembrane region" description="Helical" evidence="9">
    <location>
        <begin position="242"/>
        <end position="271"/>
    </location>
</feature>
<dbReference type="InterPro" id="IPR010201">
    <property type="entry name" value="HflK"/>
</dbReference>
<evidence type="ECO:0000256" key="2">
    <source>
        <dbReference type="ARBA" id="ARBA00004651"/>
    </source>
</evidence>
<feature type="transmembrane region" description="Helical" evidence="9">
    <location>
        <begin position="7"/>
        <end position="29"/>
    </location>
</feature>
<dbReference type="Proteomes" id="UP000019141">
    <property type="component" value="Unassembled WGS sequence"/>
</dbReference>
<dbReference type="Pfam" id="PF01145">
    <property type="entry name" value="Band_7"/>
    <property type="match status" value="1"/>
</dbReference>
<feature type="transmembrane region" description="Helical" evidence="9">
    <location>
        <begin position="65"/>
        <end position="91"/>
    </location>
</feature>
<dbReference type="SUPFAM" id="SSF117892">
    <property type="entry name" value="Band 7/SPFH domain"/>
    <property type="match status" value="1"/>
</dbReference>
<evidence type="ECO:0000256" key="10">
    <source>
        <dbReference type="SAM" id="MobiDB-lite"/>
    </source>
</evidence>
<feature type="compositionally biased region" description="Basic and acidic residues" evidence="10">
    <location>
        <begin position="728"/>
        <end position="737"/>
    </location>
</feature>
<evidence type="ECO:0000256" key="3">
    <source>
        <dbReference type="ARBA" id="ARBA00006386"/>
    </source>
</evidence>
<dbReference type="PATRIC" id="fig|1429438.4.peg.5696"/>
<evidence type="ECO:0000256" key="7">
    <source>
        <dbReference type="ARBA" id="ARBA00022989"/>
    </source>
</evidence>
<evidence type="ECO:0000256" key="4">
    <source>
        <dbReference type="ARBA" id="ARBA00006971"/>
    </source>
</evidence>
<dbReference type="GO" id="GO:0005886">
    <property type="term" value="C:plasma membrane"/>
    <property type="evidence" value="ECO:0007669"/>
    <property type="project" value="UniProtKB-SubCell"/>
</dbReference>
<feature type="transmembrane region" description="Helical" evidence="9">
    <location>
        <begin position="211"/>
        <end position="230"/>
    </location>
</feature>
<comment type="subcellular location">
    <subcellularLocation>
        <location evidence="2">Cell membrane</location>
        <topology evidence="2">Multi-pass membrane protein</topology>
    </subcellularLocation>
    <subcellularLocation>
        <location evidence="1">Membrane</location>
        <topology evidence="1">Single-pass membrane protein</topology>
    </subcellularLocation>
</comment>
<dbReference type="InterPro" id="IPR036013">
    <property type="entry name" value="Band_7/SPFH_dom_sf"/>
</dbReference>
<evidence type="ECO:0000256" key="9">
    <source>
        <dbReference type="RuleBase" id="RU364113"/>
    </source>
</evidence>
<organism evidence="12 13">
    <name type="scientific">Entotheonella factor</name>
    <dbReference type="NCBI Taxonomy" id="1429438"/>
    <lineage>
        <taxon>Bacteria</taxon>
        <taxon>Pseudomonadati</taxon>
        <taxon>Nitrospinota/Tectimicrobiota group</taxon>
        <taxon>Candidatus Tectimicrobiota</taxon>
        <taxon>Candidatus Entotheonellia</taxon>
        <taxon>Candidatus Entotheonellales</taxon>
        <taxon>Candidatus Entotheonellaceae</taxon>
        <taxon>Candidatus Entotheonella</taxon>
    </lineage>
</organism>
<dbReference type="CDD" id="cd03404">
    <property type="entry name" value="SPFH_HflK"/>
    <property type="match status" value="1"/>
</dbReference>
<keyword evidence="13" id="KW-1185">Reference proteome</keyword>
<dbReference type="EMBL" id="AZHW01000895">
    <property type="protein sequence ID" value="ETW95608.1"/>
    <property type="molecule type" value="Genomic_DNA"/>
</dbReference>
<proteinExistence type="inferred from homology"/>
<accession>W4LBX4</accession>
<feature type="region of interest" description="Disordered" evidence="10">
    <location>
        <begin position="717"/>
        <end position="737"/>
    </location>
</feature>
<evidence type="ECO:0000259" key="11">
    <source>
        <dbReference type="SMART" id="SM00244"/>
    </source>
</evidence>
<name>W4LBX4_ENTF1</name>
<keyword evidence="7 9" id="KW-1133">Transmembrane helix</keyword>
<evidence type="ECO:0000313" key="13">
    <source>
        <dbReference type="Proteomes" id="UP000019141"/>
    </source>
</evidence>
<comment type="similarity">
    <text evidence="4 9">Belongs to the band 7/mec-2 family. HflK subfamily.</text>
</comment>
<dbReference type="Pfam" id="PF03773">
    <property type="entry name" value="ArsP_1"/>
    <property type="match status" value="1"/>
</dbReference>
<evidence type="ECO:0000313" key="12">
    <source>
        <dbReference type="EMBL" id="ETW95608.1"/>
    </source>
</evidence>
<feature type="transmembrane region" description="Helical" evidence="9">
    <location>
        <begin position="305"/>
        <end position="327"/>
    </location>
</feature>
<dbReference type="PANTHER" id="PTHR34184:SF4">
    <property type="entry name" value="UPF0718 PROTEIN YCGR"/>
    <property type="match status" value="1"/>
</dbReference>
<protein>
    <recommendedName>
        <fullName evidence="9">Protein HflK</fullName>
    </recommendedName>
</protein>
<dbReference type="HOGENOM" id="CLU_376288_0_0_7"/>
<dbReference type="PANTHER" id="PTHR34184">
    <property type="entry name" value="UPF0718 PROTEIN YCGR"/>
    <property type="match status" value="1"/>
</dbReference>
<comment type="similarity">
    <text evidence="3">Belongs to the UPF0718 family.</text>
</comment>